<feature type="transmembrane region" description="Helical" evidence="1">
    <location>
        <begin position="165"/>
        <end position="184"/>
    </location>
</feature>
<keyword evidence="2" id="KW-0675">Receptor</keyword>
<feature type="transmembrane region" description="Helical" evidence="1">
    <location>
        <begin position="78"/>
        <end position="97"/>
    </location>
</feature>
<feature type="transmembrane region" description="Helical" evidence="1">
    <location>
        <begin position="131"/>
        <end position="153"/>
    </location>
</feature>
<evidence type="ECO:0000256" key="1">
    <source>
        <dbReference type="SAM" id="Phobius"/>
    </source>
</evidence>
<dbReference type="AlphaFoldDB" id="A0A5K8B1Q6"/>
<evidence type="ECO:0000313" key="4">
    <source>
        <dbReference type="Proteomes" id="UP000791440"/>
    </source>
</evidence>
<reference evidence="2" key="1">
    <citation type="journal article" date="2015" name="Insect Biochem. Mol. Biol.">
        <title>A reference gene set for chemosensory receptor genes of Manduca sexta.</title>
        <authorList>
            <person name="Koenig C."/>
            <person name="Hirsh A."/>
            <person name="Bucks S."/>
            <person name="Klinner C."/>
            <person name="Vogel H."/>
            <person name="Shukla A."/>
            <person name="Mansfield J.H."/>
            <person name="Morton B."/>
            <person name="Hansson B.S."/>
            <person name="Grosse-Wilde E."/>
        </authorList>
    </citation>
    <scope>NUCLEOTIDE SEQUENCE</scope>
</reference>
<sequence>MLRKVNNLFKTEEVKISKPITMIMKIIHILYSLDMGGFNIKTKKVKRITKVLSLAKCLIVGIITVVTMYMSHKNVTSSMYYVQIGHNVIATLTFAYFDSGMTYCDYQKILLKFDTALRINRKKQYLDIKMFIFAITGVALRLSFVFVYCSFFDASCVRPLLARQLSIFLFISFDLILIVYFFIFYTTYWRLSNIVSIIDNSSTSIVFLQYLYKGLIDAIQTAKSAFDVVVSYINLLAFARGFARVKVFSRIKFHYKNTYSDIKRFISYVEARPFKLRACRIIPLDTSLPVHALNIFITYLIIIVQFTHLF</sequence>
<evidence type="ECO:0000313" key="2">
    <source>
        <dbReference type="EMBL" id="CUQ99360.1"/>
    </source>
</evidence>
<proteinExistence type="evidence at transcript level"/>
<keyword evidence="1" id="KW-1133">Transmembrane helix</keyword>
<name>A0A5K8B1Q6_MANSE</name>
<protein>
    <submittedName>
        <fullName evidence="2">Gustatory receptor 19</fullName>
    </submittedName>
</protein>
<reference evidence="3" key="2">
    <citation type="journal article" date="2016" name="Insect Biochem. Mol. Biol.">
        <title>Multifaceted biological insights from a draft genome sequence of the tobacco hornworm moth, Manduca sexta.</title>
        <authorList>
            <person name="Kanost M.R."/>
            <person name="Arrese E.L."/>
            <person name="Cao X."/>
            <person name="Chen Y.R."/>
            <person name="Chellapilla S."/>
            <person name="Goldsmith M.R."/>
            <person name="Grosse-Wilde E."/>
            <person name="Heckel D.G."/>
            <person name="Herndon N."/>
            <person name="Jiang H."/>
            <person name="Papanicolaou A."/>
            <person name="Qu J."/>
            <person name="Soulages J.L."/>
            <person name="Vogel H."/>
            <person name="Walters J."/>
            <person name="Waterhouse R.M."/>
            <person name="Ahn S.J."/>
            <person name="Almeida F.C."/>
            <person name="An C."/>
            <person name="Aqrawi P."/>
            <person name="Bretschneider A."/>
            <person name="Bryant W.B."/>
            <person name="Bucks S."/>
            <person name="Chao H."/>
            <person name="Chevignon G."/>
            <person name="Christen J.M."/>
            <person name="Clarke D.F."/>
            <person name="Dittmer N.T."/>
            <person name="Ferguson L.C.F."/>
            <person name="Garavelou S."/>
            <person name="Gordon K.H.J."/>
            <person name="Gunaratna R.T."/>
            <person name="Han Y."/>
            <person name="Hauser F."/>
            <person name="He Y."/>
            <person name="Heidel-Fischer H."/>
            <person name="Hirsh A."/>
            <person name="Hu Y."/>
            <person name="Jiang H."/>
            <person name="Kalra D."/>
            <person name="Klinner C."/>
            <person name="Konig C."/>
            <person name="Kovar C."/>
            <person name="Kroll A.R."/>
            <person name="Kuwar S.S."/>
            <person name="Lee S.L."/>
            <person name="Lehman R."/>
            <person name="Li K."/>
            <person name="Li Z."/>
            <person name="Liang H."/>
            <person name="Lovelace S."/>
            <person name="Lu Z."/>
            <person name="Mansfield J.H."/>
            <person name="McCulloch K.J."/>
            <person name="Mathew T."/>
            <person name="Morton B."/>
            <person name="Muzny D.M."/>
            <person name="Neunemann D."/>
            <person name="Ongeri F."/>
            <person name="Pauchet Y."/>
            <person name="Pu L.L."/>
            <person name="Pyrousis I."/>
            <person name="Rao X.J."/>
            <person name="Redding A."/>
            <person name="Roesel C."/>
            <person name="Sanchez-Gracia A."/>
            <person name="Schaack S."/>
            <person name="Shukla A."/>
            <person name="Tetreau G."/>
            <person name="Wang Y."/>
            <person name="Xiong G.H."/>
            <person name="Traut W."/>
            <person name="Walsh T.K."/>
            <person name="Worley K.C."/>
            <person name="Wu D."/>
            <person name="Wu W."/>
            <person name="Wu Y.Q."/>
            <person name="Zhang X."/>
            <person name="Zou Z."/>
            <person name="Zucker H."/>
            <person name="Briscoe A.D."/>
            <person name="Burmester T."/>
            <person name="Clem R.J."/>
            <person name="Feyereisen R."/>
            <person name="Grimmelikhuijzen C.J.P."/>
            <person name="Hamodrakas S.J."/>
            <person name="Hansson B.S."/>
            <person name="Huguet E."/>
            <person name="Jermiin L.S."/>
            <person name="Lan Q."/>
            <person name="Lehman H.K."/>
            <person name="Lorenzen M."/>
            <person name="Merzendorfer H."/>
            <person name="Michalopoulos I."/>
            <person name="Morton D.B."/>
            <person name="Muthukrishnan S."/>
            <person name="Oakeshott J.G."/>
            <person name="Palmer W."/>
            <person name="Park Y."/>
            <person name="Passarelli A.L."/>
            <person name="Rozas J."/>
            <person name="Schwartz L.M."/>
            <person name="Smith W."/>
            <person name="Southgate A."/>
            <person name="Vilcinskas A."/>
            <person name="Vogt R."/>
            <person name="Wang P."/>
            <person name="Werren J."/>
            <person name="Yu X.Q."/>
            <person name="Zhou J.J."/>
            <person name="Brown S.J."/>
            <person name="Scherer S.E."/>
            <person name="Richards S."/>
            <person name="Blissard G.W."/>
        </authorList>
    </citation>
    <scope>NUCLEOTIDE SEQUENCE</scope>
</reference>
<accession>A0A5K8B1Q6</accession>
<keyword evidence="1" id="KW-0812">Transmembrane</keyword>
<feature type="transmembrane region" description="Helical" evidence="1">
    <location>
        <begin position="52"/>
        <end position="72"/>
    </location>
</feature>
<dbReference type="EMBL" id="JH668303">
    <property type="protein sequence ID" value="KAG6443571.1"/>
    <property type="molecule type" value="Genomic_DNA"/>
</dbReference>
<feature type="transmembrane region" description="Helical" evidence="1">
    <location>
        <begin position="290"/>
        <end position="309"/>
    </location>
</feature>
<keyword evidence="1" id="KW-0472">Membrane</keyword>
<gene>
    <name evidence="2" type="primary">GR19</name>
    <name evidence="3" type="ORF">O3G_MSEX002894</name>
</gene>
<organism evidence="2">
    <name type="scientific">Manduca sexta</name>
    <name type="common">Tobacco hawkmoth</name>
    <name type="synonym">Tobacco hornworm</name>
    <dbReference type="NCBI Taxonomy" id="7130"/>
    <lineage>
        <taxon>Eukaryota</taxon>
        <taxon>Metazoa</taxon>
        <taxon>Ecdysozoa</taxon>
        <taxon>Arthropoda</taxon>
        <taxon>Hexapoda</taxon>
        <taxon>Insecta</taxon>
        <taxon>Pterygota</taxon>
        <taxon>Neoptera</taxon>
        <taxon>Endopterygota</taxon>
        <taxon>Lepidoptera</taxon>
        <taxon>Glossata</taxon>
        <taxon>Ditrysia</taxon>
        <taxon>Bombycoidea</taxon>
        <taxon>Sphingidae</taxon>
        <taxon>Sphinginae</taxon>
        <taxon>Sphingini</taxon>
        <taxon>Manduca</taxon>
    </lineage>
</organism>
<evidence type="ECO:0000313" key="3">
    <source>
        <dbReference type="EMBL" id="KAG6443571.1"/>
    </source>
</evidence>
<reference evidence="3" key="3">
    <citation type="submission" date="2020-12" db="EMBL/GenBank/DDBJ databases">
        <authorList>
            <person name="Kanost M."/>
        </authorList>
    </citation>
    <scope>NUCLEOTIDE SEQUENCE</scope>
</reference>
<keyword evidence="4" id="KW-1185">Reference proteome</keyword>
<dbReference type="EMBL" id="LN885212">
    <property type="protein sequence ID" value="CUQ99360.1"/>
    <property type="molecule type" value="mRNA"/>
</dbReference>
<dbReference type="Proteomes" id="UP000791440">
    <property type="component" value="Unassembled WGS sequence"/>
</dbReference>